<dbReference type="RefSeq" id="WP_161391218.1">
    <property type="nucleotide sequence ID" value="NZ_JBHSCP010000001.1"/>
</dbReference>
<evidence type="ECO:0000259" key="4">
    <source>
        <dbReference type="Pfam" id="PF16220"/>
    </source>
</evidence>
<dbReference type="OrthoDB" id="7429207at2"/>
<dbReference type="Proteomes" id="UP000469430">
    <property type="component" value="Unassembled WGS sequence"/>
</dbReference>
<accession>A0A6I4TWK1</accession>
<dbReference type="PANTHER" id="PTHR30273">
    <property type="entry name" value="PERIPLASMIC SIGNAL SENSOR AND SIGMA FACTOR ACTIVATOR FECR-RELATED"/>
    <property type="match status" value="1"/>
</dbReference>
<evidence type="ECO:0000256" key="2">
    <source>
        <dbReference type="SAM" id="Phobius"/>
    </source>
</evidence>
<keyword evidence="6" id="KW-1185">Reference proteome</keyword>
<proteinExistence type="predicted"/>
<evidence type="ECO:0000313" key="6">
    <source>
        <dbReference type="Proteomes" id="UP000469430"/>
    </source>
</evidence>
<dbReference type="EMBL" id="WTYJ01000002">
    <property type="protein sequence ID" value="MXO99501.1"/>
    <property type="molecule type" value="Genomic_DNA"/>
</dbReference>
<comment type="caution">
    <text evidence="5">The sequence shown here is derived from an EMBL/GenBank/DDBJ whole genome shotgun (WGS) entry which is preliminary data.</text>
</comment>
<dbReference type="Gene3D" id="2.60.120.1440">
    <property type="match status" value="1"/>
</dbReference>
<organism evidence="5 6">
    <name type="scientific">Croceibacterium xixiisoli</name>
    <dbReference type="NCBI Taxonomy" id="1476466"/>
    <lineage>
        <taxon>Bacteria</taxon>
        <taxon>Pseudomonadati</taxon>
        <taxon>Pseudomonadota</taxon>
        <taxon>Alphaproteobacteria</taxon>
        <taxon>Sphingomonadales</taxon>
        <taxon>Erythrobacteraceae</taxon>
        <taxon>Croceibacterium</taxon>
    </lineage>
</organism>
<sequence>MRWRSPEQIRRRRRQRALRLRAVALSGGKPAPQLYLVAERSVPMDADLHPAHRQAADWLILLREEPEDAPTLARFEAWLDEDASHARAWASVSEVFDLLGQAEPELASHWREAQRQDDATAPPLSDLRPTPKSRTPRWMRSRRTAVRSAGAAVAAALALAWIAPSAVIHAQADHRTGAGEMTTLALADGSQVQLGPDSAIAVDYAKGQRHVRLLAGQAWFEVERDPDAPFRVQSGDVRTTVLGTGFDVRQIGDTTSVAVAHGRVRVLDQGIAPSTARELTAGHWVRIDGDHLVEDGRSNPALVGAWREGRVVAHNRPIAEVIDELRPWYGGRILLTNSDLGQQRMDGVYDARNPQAALRALVGEAGGTVRQITPWLIVIS</sequence>
<dbReference type="Pfam" id="PF04773">
    <property type="entry name" value="FecR"/>
    <property type="match status" value="1"/>
</dbReference>
<feature type="domain" description="FecR protein" evidence="3">
    <location>
        <begin position="173"/>
        <end position="265"/>
    </location>
</feature>
<evidence type="ECO:0000313" key="5">
    <source>
        <dbReference type="EMBL" id="MXO99501.1"/>
    </source>
</evidence>
<reference evidence="5 6" key="1">
    <citation type="submission" date="2019-12" db="EMBL/GenBank/DDBJ databases">
        <title>Genomic-based taxomic classification of the family Erythrobacteraceae.</title>
        <authorList>
            <person name="Xu L."/>
        </authorList>
    </citation>
    <scope>NUCLEOTIDE SEQUENCE [LARGE SCALE GENOMIC DNA]</scope>
    <source>
        <strain evidence="5 6">S36</strain>
    </source>
</reference>
<dbReference type="Pfam" id="PF16220">
    <property type="entry name" value="DUF4880"/>
    <property type="match status" value="1"/>
</dbReference>
<protein>
    <submittedName>
        <fullName evidence="5">DUF4880 domain-containing protein</fullName>
    </submittedName>
</protein>
<dbReference type="Gene3D" id="3.55.50.30">
    <property type="match status" value="1"/>
</dbReference>
<keyword evidence="2" id="KW-1133">Transmembrane helix</keyword>
<dbReference type="AlphaFoldDB" id="A0A6I4TWK1"/>
<dbReference type="InterPro" id="IPR006860">
    <property type="entry name" value="FecR"/>
</dbReference>
<dbReference type="InterPro" id="IPR012373">
    <property type="entry name" value="Ferrdict_sens_TM"/>
</dbReference>
<gene>
    <name evidence="5" type="ORF">GRI97_10925</name>
</gene>
<dbReference type="GO" id="GO:0016989">
    <property type="term" value="F:sigma factor antagonist activity"/>
    <property type="evidence" value="ECO:0007669"/>
    <property type="project" value="TreeGrafter"/>
</dbReference>
<feature type="domain" description="FecR N-terminal" evidence="4">
    <location>
        <begin position="53"/>
        <end position="93"/>
    </location>
</feature>
<name>A0A6I4TWK1_9SPHN</name>
<dbReference type="PIRSF" id="PIRSF018266">
    <property type="entry name" value="FecR"/>
    <property type="match status" value="1"/>
</dbReference>
<feature type="region of interest" description="Disordered" evidence="1">
    <location>
        <begin position="111"/>
        <end position="141"/>
    </location>
</feature>
<dbReference type="InterPro" id="IPR032623">
    <property type="entry name" value="FecR_N"/>
</dbReference>
<feature type="transmembrane region" description="Helical" evidence="2">
    <location>
        <begin position="144"/>
        <end position="163"/>
    </location>
</feature>
<dbReference type="PANTHER" id="PTHR30273:SF2">
    <property type="entry name" value="PROTEIN FECR"/>
    <property type="match status" value="1"/>
</dbReference>
<keyword evidence="2" id="KW-0472">Membrane</keyword>
<evidence type="ECO:0000259" key="3">
    <source>
        <dbReference type="Pfam" id="PF04773"/>
    </source>
</evidence>
<evidence type="ECO:0000256" key="1">
    <source>
        <dbReference type="SAM" id="MobiDB-lite"/>
    </source>
</evidence>
<keyword evidence="2" id="KW-0812">Transmembrane</keyword>